<dbReference type="AlphaFoldDB" id="A0A7V8NVE7"/>
<dbReference type="PANTHER" id="PTHR40036:SF1">
    <property type="entry name" value="MACROCIN O-METHYLTRANSFERASE"/>
    <property type="match status" value="1"/>
</dbReference>
<dbReference type="EMBL" id="JACDQQ010002375">
    <property type="protein sequence ID" value="MBA0088166.1"/>
    <property type="molecule type" value="Genomic_DNA"/>
</dbReference>
<dbReference type="GO" id="GO:0008168">
    <property type="term" value="F:methyltransferase activity"/>
    <property type="evidence" value="ECO:0007669"/>
    <property type="project" value="UniProtKB-KW"/>
</dbReference>
<organism evidence="1 2">
    <name type="scientific">Candidatus Acidiferrum panamense</name>
    <dbReference type="NCBI Taxonomy" id="2741543"/>
    <lineage>
        <taxon>Bacteria</taxon>
        <taxon>Pseudomonadati</taxon>
        <taxon>Acidobacteriota</taxon>
        <taxon>Terriglobia</taxon>
        <taxon>Candidatus Acidiferrales</taxon>
        <taxon>Candidatus Acidiferrum</taxon>
    </lineage>
</organism>
<keyword evidence="1" id="KW-0489">Methyltransferase</keyword>
<dbReference type="Proteomes" id="UP000567293">
    <property type="component" value="Unassembled WGS sequence"/>
</dbReference>
<keyword evidence="2" id="KW-1185">Reference proteome</keyword>
<dbReference type="Gene3D" id="3.40.50.150">
    <property type="entry name" value="Vaccinia Virus protein VP39"/>
    <property type="match status" value="1"/>
</dbReference>
<reference evidence="1" key="1">
    <citation type="submission" date="2020-06" db="EMBL/GenBank/DDBJ databases">
        <title>Legume-microbial interactions unlock mineral nutrients during tropical forest succession.</title>
        <authorList>
            <person name="Epihov D.Z."/>
        </authorList>
    </citation>
    <scope>NUCLEOTIDE SEQUENCE [LARGE SCALE GENOMIC DNA]</scope>
    <source>
        <strain evidence="1">Pan2503</strain>
    </source>
</reference>
<dbReference type="InterPro" id="IPR029063">
    <property type="entry name" value="SAM-dependent_MTases_sf"/>
</dbReference>
<name>A0A7V8NVE7_9BACT</name>
<dbReference type="InterPro" id="IPR008884">
    <property type="entry name" value="TylF_MeTrfase"/>
</dbReference>
<sequence length="176" mass="19502">MNAPESLISASVLREMAALARQTPPGALVEVGVYRGGSAMWLSELAHEQMRELYLFDTFTGIPYKTHPDDAHNVGDFSDGLTHEQAIALFPEAFVVAGVFPNSAVGLNLDHVAFAHLDVDQYKSYCDAIAFLYSRMIDGGIMWFDDYDCLPGAKHAVDERLGSPRIAPCGKRYWRF</sequence>
<gene>
    <name evidence="1" type="ORF">HRJ53_24540</name>
</gene>
<keyword evidence="1" id="KW-0808">Transferase</keyword>
<dbReference type="PANTHER" id="PTHR40036">
    <property type="entry name" value="MACROCIN O-METHYLTRANSFERASE"/>
    <property type="match status" value="1"/>
</dbReference>
<proteinExistence type="predicted"/>
<accession>A0A7V8NVE7</accession>
<dbReference type="Pfam" id="PF05711">
    <property type="entry name" value="TylF"/>
    <property type="match status" value="1"/>
</dbReference>
<dbReference type="SUPFAM" id="SSF53335">
    <property type="entry name" value="S-adenosyl-L-methionine-dependent methyltransferases"/>
    <property type="match status" value="1"/>
</dbReference>
<evidence type="ECO:0000313" key="2">
    <source>
        <dbReference type="Proteomes" id="UP000567293"/>
    </source>
</evidence>
<evidence type="ECO:0000313" key="1">
    <source>
        <dbReference type="EMBL" id="MBA0088166.1"/>
    </source>
</evidence>
<comment type="caution">
    <text evidence="1">The sequence shown here is derived from an EMBL/GenBank/DDBJ whole genome shotgun (WGS) entry which is preliminary data.</text>
</comment>
<protein>
    <submittedName>
        <fullName evidence="1">Class I SAM-dependent methyltransferase</fullName>
    </submittedName>
</protein>
<dbReference type="GO" id="GO:0032259">
    <property type="term" value="P:methylation"/>
    <property type="evidence" value="ECO:0007669"/>
    <property type="project" value="UniProtKB-KW"/>
</dbReference>